<dbReference type="EMBL" id="FQXU01000003">
    <property type="protein sequence ID" value="SHH52188.1"/>
    <property type="molecule type" value="Genomic_DNA"/>
</dbReference>
<proteinExistence type="predicted"/>
<dbReference type="PANTHER" id="PTHR34374:SF1">
    <property type="entry name" value="LARGE RIBOSOMAL RNA SUBUNIT ACCUMULATION PROTEIN YCED HOMOLOG 1, CHLOROPLASTIC"/>
    <property type="match status" value="1"/>
</dbReference>
<evidence type="ECO:0000313" key="1">
    <source>
        <dbReference type="EMBL" id="SHH52188.1"/>
    </source>
</evidence>
<dbReference type="AlphaFoldDB" id="A0A1M5TNB6"/>
<gene>
    <name evidence="1" type="ORF">SAMN02745941_00266</name>
</gene>
<dbReference type="PANTHER" id="PTHR34374">
    <property type="entry name" value="LARGE RIBOSOMAL RNA SUBUNIT ACCUMULATION PROTEIN YCED HOMOLOG 1, CHLOROPLASTIC"/>
    <property type="match status" value="1"/>
</dbReference>
<reference evidence="1 2" key="1">
    <citation type="submission" date="2016-11" db="EMBL/GenBank/DDBJ databases">
        <authorList>
            <person name="Jaros S."/>
            <person name="Januszkiewicz K."/>
            <person name="Wedrychowicz H."/>
        </authorList>
    </citation>
    <scope>NUCLEOTIDE SEQUENCE [LARGE SCALE GENOMIC DNA]</scope>
    <source>
        <strain evidence="1 2">DSM 6191</strain>
    </source>
</reference>
<protein>
    <recommendedName>
        <fullName evidence="3">DUF177 domain-containing protein</fullName>
    </recommendedName>
</protein>
<evidence type="ECO:0008006" key="3">
    <source>
        <dbReference type="Google" id="ProtNLM"/>
    </source>
</evidence>
<dbReference type="RefSeq" id="WP_073015958.1">
    <property type="nucleotide sequence ID" value="NZ_FQXU01000003.1"/>
</dbReference>
<evidence type="ECO:0000313" key="2">
    <source>
        <dbReference type="Proteomes" id="UP000184241"/>
    </source>
</evidence>
<dbReference type="InterPro" id="IPR003772">
    <property type="entry name" value="YceD"/>
</dbReference>
<name>A0A1M5TNB6_9CLOT</name>
<accession>A0A1M5TNB6</accession>
<sequence>MIIKLSEIFSKREKKKQINCEIHQEPFEFEGGLITPLKDISIHGEMKAFEDILELNLKVNTVLEDSCSRCLENFSFEVDTTLNEKFTNKSTIETEDIILVEGDVVDIAEVVINSIISTLPIKRLCSESCKGLCHSCGINLNHHKCNCENLEVDSRLEVLKSFFTDKEV</sequence>
<dbReference type="Pfam" id="PF02620">
    <property type="entry name" value="YceD"/>
    <property type="match status" value="1"/>
</dbReference>
<organism evidence="1 2">
    <name type="scientific">Clostridium intestinale DSM 6191</name>
    <dbReference type="NCBI Taxonomy" id="1121320"/>
    <lineage>
        <taxon>Bacteria</taxon>
        <taxon>Bacillati</taxon>
        <taxon>Bacillota</taxon>
        <taxon>Clostridia</taxon>
        <taxon>Eubacteriales</taxon>
        <taxon>Clostridiaceae</taxon>
        <taxon>Clostridium</taxon>
    </lineage>
</organism>
<dbReference type="Proteomes" id="UP000184241">
    <property type="component" value="Unassembled WGS sequence"/>
</dbReference>